<comment type="subcellular location">
    <subcellularLocation>
        <location evidence="1">Membrane</location>
        <topology evidence="1">Single-pass membrane protein</topology>
    </subcellularLocation>
</comment>
<dbReference type="GO" id="GO:0001836">
    <property type="term" value="P:release of cytochrome c from mitochondria"/>
    <property type="evidence" value="ECO:0007669"/>
    <property type="project" value="TreeGrafter"/>
</dbReference>
<dbReference type="PROSITE" id="PS50062">
    <property type="entry name" value="BCL2_FAMILY"/>
    <property type="match status" value="1"/>
</dbReference>
<dbReference type="InterPro" id="IPR036834">
    <property type="entry name" value="Bcl-2-like_sf"/>
</dbReference>
<dbReference type="EMBL" id="VXIV02003450">
    <property type="protein sequence ID" value="KAF6016920.1"/>
    <property type="molecule type" value="Genomic_DNA"/>
</dbReference>
<dbReference type="PANTHER" id="PTHR11256">
    <property type="entry name" value="BCL-2 RELATED"/>
    <property type="match status" value="1"/>
</dbReference>
<dbReference type="SUPFAM" id="SSF56854">
    <property type="entry name" value="Bcl-2 inhibitors of programmed cell death"/>
    <property type="match status" value="1"/>
</dbReference>
<sequence length="228" mass="25851">MGSTGEWSLASQGRVFCQHYVVQRSLKAGAQVKRLKSLFYTKSGCEVNDVYAGRMLEILQTMEHLHPSVYKSCSATLKVTMSSDDQVRWSYENITKELLKTGVNWGKLISIFTVCGALADDCVTQGHTDFLPVILDCFEESCSQPLLNTYLKEGNGWKGVIDYYDNQVNNKHRNKATHNDKISLIISKSIEMFQHLSQYIDKRLISAMVLVVLTILTFTKIFFKDAKT</sequence>
<evidence type="ECO:0000256" key="1">
    <source>
        <dbReference type="ARBA" id="ARBA00004167"/>
    </source>
</evidence>
<protein>
    <submittedName>
        <fullName evidence="9">BOK</fullName>
    </submittedName>
</protein>
<dbReference type="Pfam" id="PF00452">
    <property type="entry name" value="Bcl-2"/>
    <property type="match status" value="1"/>
</dbReference>
<reference evidence="9" key="1">
    <citation type="submission" date="2020-06" db="EMBL/GenBank/DDBJ databases">
        <title>Draft genome of Bugula neritina, a colonial animal packing powerful symbionts and potential medicines.</title>
        <authorList>
            <person name="Rayko M."/>
        </authorList>
    </citation>
    <scope>NUCLEOTIDE SEQUENCE [LARGE SCALE GENOMIC DNA]</scope>
    <source>
        <strain evidence="9">Kwan_BN1</strain>
    </source>
</reference>
<dbReference type="GO" id="GO:0005741">
    <property type="term" value="C:mitochondrial outer membrane"/>
    <property type="evidence" value="ECO:0007669"/>
    <property type="project" value="TreeGrafter"/>
</dbReference>
<name>A0A7J7ISR1_BUGNE</name>
<comment type="similarity">
    <text evidence="2">Belongs to the Bcl-2 family.</text>
</comment>
<proteinExistence type="inferred from homology"/>
<evidence type="ECO:0000256" key="7">
    <source>
        <dbReference type="SAM" id="Phobius"/>
    </source>
</evidence>
<dbReference type="InterPro" id="IPR002475">
    <property type="entry name" value="Bcl2-like"/>
</dbReference>
<dbReference type="AlphaFoldDB" id="A0A7J7ISR1"/>
<evidence type="ECO:0000256" key="4">
    <source>
        <dbReference type="ARBA" id="ARBA00022703"/>
    </source>
</evidence>
<dbReference type="GO" id="GO:0008630">
    <property type="term" value="P:intrinsic apoptotic signaling pathway in response to DNA damage"/>
    <property type="evidence" value="ECO:0007669"/>
    <property type="project" value="TreeGrafter"/>
</dbReference>
<evidence type="ECO:0000313" key="10">
    <source>
        <dbReference type="Proteomes" id="UP000593567"/>
    </source>
</evidence>
<dbReference type="OrthoDB" id="5947850at2759"/>
<gene>
    <name evidence="9" type="ORF">EB796_024760</name>
</gene>
<evidence type="ECO:0000259" key="8">
    <source>
        <dbReference type="SMART" id="SM00337"/>
    </source>
</evidence>
<keyword evidence="4" id="KW-0053">Apoptosis</keyword>
<keyword evidence="10" id="KW-1185">Reference proteome</keyword>
<accession>A0A7J7ISR1</accession>
<comment type="caution">
    <text evidence="9">The sequence shown here is derived from an EMBL/GenBank/DDBJ whole genome shotgun (WGS) entry which is preliminary data.</text>
</comment>
<evidence type="ECO:0000256" key="2">
    <source>
        <dbReference type="ARBA" id="ARBA00009458"/>
    </source>
</evidence>
<evidence type="ECO:0000256" key="3">
    <source>
        <dbReference type="ARBA" id="ARBA00022692"/>
    </source>
</evidence>
<dbReference type="SMART" id="SM00337">
    <property type="entry name" value="BCL"/>
    <property type="match status" value="1"/>
</dbReference>
<dbReference type="InterPro" id="IPR046371">
    <property type="entry name" value="Bcl-2_BH1-3"/>
</dbReference>
<keyword evidence="3 7" id="KW-0812">Transmembrane</keyword>
<organism evidence="9 10">
    <name type="scientific">Bugula neritina</name>
    <name type="common">Brown bryozoan</name>
    <name type="synonym">Sertularia neritina</name>
    <dbReference type="NCBI Taxonomy" id="10212"/>
    <lineage>
        <taxon>Eukaryota</taxon>
        <taxon>Metazoa</taxon>
        <taxon>Spiralia</taxon>
        <taxon>Lophotrochozoa</taxon>
        <taxon>Bryozoa</taxon>
        <taxon>Gymnolaemata</taxon>
        <taxon>Cheilostomatida</taxon>
        <taxon>Flustrina</taxon>
        <taxon>Buguloidea</taxon>
        <taxon>Bugulidae</taxon>
        <taxon>Bugula</taxon>
    </lineage>
</organism>
<evidence type="ECO:0000313" key="9">
    <source>
        <dbReference type="EMBL" id="KAF6016920.1"/>
    </source>
</evidence>
<feature type="transmembrane region" description="Helical" evidence="7">
    <location>
        <begin position="204"/>
        <end position="223"/>
    </location>
</feature>
<dbReference type="GO" id="GO:0097192">
    <property type="term" value="P:extrinsic apoptotic signaling pathway in absence of ligand"/>
    <property type="evidence" value="ECO:0007669"/>
    <property type="project" value="TreeGrafter"/>
</dbReference>
<evidence type="ECO:0000256" key="5">
    <source>
        <dbReference type="ARBA" id="ARBA00022989"/>
    </source>
</evidence>
<dbReference type="InterPro" id="IPR026298">
    <property type="entry name" value="Bcl-2_fam"/>
</dbReference>
<feature type="domain" description="Bcl-2 Bcl-2 homology region 1-3" evidence="8">
    <location>
        <begin position="55"/>
        <end position="157"/>
    </location>
</feature>
<evidence type="ECO:0000256" key="6">
    <source>
        <dbReference type="ARBA" id="ARBA00023136"/>
    </source>
</evidence>
<dbReference type="Proteomes" id="UP000593567">
    <property type="component" value="Unassembled WGS sequence"/>
</dbReference>
<dbReference type="GO" id="GO:0042981">
    <property type="term" value="P:regulation of apoptotic process"/>
    <property type="evidence" value="ECO:0007669"/>
    <property type="project" value="InterPro"/>
</dbReference>
<keyword evidence="6 7" id="KW-0472">Membrane</keyword>
<dbReference type="GO" id="GO:0051400">
    <property type="term" value="F:BH domain binding"/>
    <property type="evidence" value="ECO:0007669"/>
    <property type="project" value="TreeGrafter"/>
</dbReference>
<dbReference type="PANTHER" id="PTHR11256:SF48">
    <property type="entry name" value="BCL-2-RELATED OVARIAN KILLER PROTEIN"/>
    <property type="match status" value="1"/>
</dbReference>
<dbReference type="Gene3D" id="1.10.437.10">
    <property type="entry name" value="Blc2-like"/>
    <property type="match status" value="1"/>
</dbReference>
<keyword evidence="5 7" id="KW-1133">Transmembrane helix</keyword>